<dbReference type="InterPro" id="IPR032260">
    <property type="entry name" value="DUF5060"/>
</dbReference>
<dbReference type="InterPro" id="IPR025277">
    <property type="entry name" value="Apiosidase-like_cat_dom"/>
</dbReference>
<dbReference type="SUPFAM" id="SSF51445">
    <property type="entry name" value="(Trans)glycosidases"/>
    <property type="match status" value="1"/>
</dbReference>
<name>A0A370KIF7_9HYPH</name>
<dbReference type="Pfam" id="PF13204">
    <property type="entry name" value="Apiosidase"/>
    <property type="match status" value="1"/>
</dbReference>
<dbReference type="Gene3D" id="2.60.40.3950">
    <property type="match status" value="1"/>
</dbReference>
<organism evidence="4 5">
    <name type="scientific">Rhizobium grahamii</name>
    <dbReference type="NCBI Taxonomy" id="1120045"/>
    <lineage>
        <taxon>Bacteria</taxon>
        <taxon>Pseudomonadati</taxon>
        <taxon>Pseudomonadota</taxon>
        <taxon>Alphaproteobacteria</taxon>
        <taxon>Hyphomicrobiales</taxon>
        <taxon>Rhizobiaceae</taxon>
        <taxon>Rhizobium/Agrobacterium group</taxon>
        <taxon>Rhizobium</taxon>
    </lineage>
</organism>
<evidence type="ECO:0000259" key="3">
    <source>
        <dbReference type="Pfam" id="PF18310"/>
    </source>
</evidence>
<feature type="domain" description="DUF5060" evidence="2">
    <location>
        <begin position="5"/>
        <end position="72"/>
    </location>
</feature>
<dbReference type="OrthoDB" id="127163at2"/>
<dbReference type="Gene3D" id="3.20.20.80">
    <property type="entry name" value="Glycosidases"/>
    <property type="match status" value="1"/>
</dbReference>
<proteinExistence type="predicted"/>
<dbReference type="Pfam" id="PF16586">
    <property type="entry name" value="DUF5060"/>
    <property type="match status" value="1"/>
</dbReference>
<dbReference type="Proteomes" id="UP000254939">
    <property type="component" value="Unassembled WGS sequence"/>
</dbReference>
<dbReference type="AlphaFoldDB" id="A0A370KIF7"/>
<feature type="domain" description="Apiosidase-like catalytic" evidence="1">
    <location>
        <begin position="100"/>
        <end position="372"/>
    </location>
</feature>
<sequence length="506" mass="58343">MSIATVEKWGVFEMSFEGPSGGNPYLDVAFDAIFTHKSREVRVPGFYDGANTYRIRFMPDTEGEWTYRTHSKTAALDKMTGAFIASPPSSGNHGPVRVRNKFHFAYADGTPFLSFGTTCYAWTHQPVAMQQQTLETLKQTRFNKIRMGVFPKDYPYNVNEPLHTCFERGADGQEDFDRPNPALFQHFDKQVEALCKLGIEADIIIFHPYDRWGYADMSADQDYRYVAYLAARLSAYRNVWWSLANEYDFLLDTKPMEQWDRYFHILEENDPYRHLRSIHNGDVTANFDHRKPWVTHTCIQNWDVKRTQEWRNAYGKPVVNDEPEYEGDIIQSWGNISASELVHRFWTTVTRGGYAGHGETYSHPEDLIWWAKGGELRGEAWNRIGFLRDLLEEDVRDGLEPIASVGEWPWSRVSGAQDRDGDFRLIYLGEHQPIIWSSGLPLDSDDYEVDIIDTWGMTITPAKKVEAPVPHPTRHGAIVRGGKPDAAFGVELPRKPYQALRVRKKR</sequence>
<evidence type="ECO:0000259" key="2">
    <source>
        <dbReference type="Pfam" id="PF16586"/>
    </source>
</evidence>
<evidence type="ECO:0000259" key="1">
    <source>
        <dbReference type="Pfam" id="PF13204"/>
    </source>
</evidence>
<evidence type="ECO:0000313" key="5">
    <source>
        <dbReference type="Proteomes" id="UP000254939"/>
    </source>
</evidence>
<dbReference type="Pfam" id="PF18310">
    <property type="entry name" value="DUF5605"/>
    <property type="match status" value="1"/>
</dbReference>
<gene>
    <name evidence="4" type="ORF">B5K06_24140</name>
</gene>
<dbReference type="InterPro" id="IPR041239">
    <property type="entry name" value="DUF5605"/>
</dbReference>
<dbReference type="RefSeq" id="WP_016557861.1">
    <property type="nucleotide sequence ID" value="NZ_KZ857266.1"/>
</dbReference>
<accession>A0A370KIF7</accession>
<reference evidence="4 5" key="1">
    <citation type="submission" date="2017-03" db="EMBL/GenBank/DDBJ databases">
        <title>Genome analysis of Rhizobial strains effectives or ineffectives for nitrogen fixation isolated from bean seeds.</title>
        <authorList>
            <person name="Peralta H."/>
            <person name="Aguilar-Vera A."/>
            <person name="Mora Y."/>
            <person name="Vargas-Lagunas C."/>
            <person name="Girard L."/>
            <person name="Mora J."/>
        </authorList>
    </citation>
    <scope>NUCLEOTIDE SEQUENCE [LARGE SCALE GENOMIC DNA]</scope>
    <source>
        <strain evidence="4 5">CCGM3</strain>
    </source>
</reference>
<dbReference type="InterPro" id="IPR013783">
    <property type="entry name" value="Ig-like_fold"/>
</dbReference>
<dbReference type="InterPro" id="IPR017853">
    <property type="entry name" value="GH"/>
</dbReference>
<protein>
    <recommendedName>
        <fullName evidence="6">DUF5060 domain-containing protein</fullName>
    </recommendedName>
</protein>
<evidence type="ECO:0000313" key="4">
    <source>
        <dbReference type="EMBL" id="RDJ05562.1"/>
    </source>
</evidence>
<dbReference type="PANTHER" id="PTHR37836:SF2">
    <property type="entry name" value="DUF4038 DOMAIN-CONTAINING PROTEIN"/>
    <property type="match status" value="1"/>
</dbReference>
<evidence type="ECO:0008006" key="6">
    <source>
        <dbReference type="Google" id="ProtNLM"/>
    </source>
</evidence>
<dbReference type="Gene3D" id="2.60.40.10">
    <property type="entry name" value="Immunoglobulins"/>
    <property type="match status" value="1"/>
</dbReference>
<dbReference type="EMBL" id="NAAC01000031">
    <property type="protein sequence ID" value="RDJ05562.1"/>
    <property type="molecule type" value="Genomic_DNA"/>
</dbReference>
<feature type="domain" description="DUF5605" evidence="3">
    <location>
        <begin position="417"/>
        <end position="503"/>
    </location>
</feature>
<comment type="caution">
    <text evidence="4">The sequence shown here is derived from an EMBL/GenBank/DDBJ whole genome shotgun (WGS) entry which is preliminary data.</text>
</comment>
<dbReference type="PANTHER" id="PTHR37836">
    <property type="entry name" value="LMO1036 PROTEIN"/>
    <property type="match status" value="1"/>
</dbReference>